<keyword evidence="1" id="KW-0812">Transmembrane</keyword>
<dbReference type="Proteomes" id="UP000728032">
    <property type="component" value="Unassembled WGS sequence"/>
</dbReference>
<reference evidence="2" key="1">
    <citation type="submission" date="2020-11" db="EMBL/GenBank/DDBJ databases">
        <authorList>
            <person name="Tran Van P."/>
        </authorList>
    </citation>
    <scope>NUCLEOTIDE SEQUENCE</scope>
</reference>
<dbReference type="EMBL" id="CAJPVJ010002022">
    <property type="protein sequence ID" value="CAG2165665.1"/>
    <property type="molecule type" value="Genomic_DNA"/>
</dbReference>
<accession>A0A7R9LPN3</accession>
<keyword evidence="1" id="KW-1133">Transmembrane helix</keyword>
<name>A0A7R9LPN3_9ACAR</name>
<protein>
    <submittedName>
        <fullName evidence="2">Uncharacterized protein</fullName>
    </submittedName>
</protein>
<dbReference type="EMBL" id="OC916847">
    <property type="protein sequence ID" value="CAD7645436.1"/>
    <property type="molecule type" value="Genomic_DNA"/>
</dbReference>
<evidence type="ECO:0000313" key="3">
    <source>
        <dbReference type="Proteomes" id="UP000728032"/>
    </source>
</evidence>
<dbReference type="AlphaFoldDB" id="A0A7R9LPN3"/>
<gene>
    <name evidence="2" type="ORF">ONB1V03_LOCUS5204</name>
</gene>
<proteinExistence type="predicted"/>
<feature type="transmembrane region" description="Helical" evidence="1">
    <location>
        <begin position="7"/>
        <end position="25"/>
    </location>
</feature>
<organism evidence="2">
    <name type="scientific">Oppiella nova</name>
    <dbReference type="NCBI Taxonomy" id="334625"/>
    <lineage>
        <taxon>Eukaryota</taxon>
        <taxon>Metazoa</taxon>
        <taxon>Ecdysozoa</taxon>
        <taxon>Arthropoda</taxon>
        <taxon>Chelicerata</taxon>
        <taxon>Arachnida</taxon>
        <taxon>Acari</taxon>
        <taxon>Acariformes</taxon>
        <taxon>Sarcoptiformes</taxon>
        <taxon>Oribatida</taxon>
        <taxon>Brachypylina</taxon>
        <taxon>Oppioidea</taxon>
        <taxon>Oppiidae</taxon>
        <taxon>Oppiella</taxon>
    </lineage>
</organism>
<evidence type="ECO:0000256" key="1">
    <source>
        <dbReference type="SAM" id="Phobius"/>
    </source>
</evidence>
<keyword evidence="1" id="KW-0472">Membrane</keyword>
<sequence length="81" mass="9175">MNQINRINYCCLLFICIAFNAGYVLCGYELVDGSVINAWPMILCESSGAMDSTVSSIQVLNIIQFQGHVIRDFRCDQQHRL</sequence>
<evidence type="ECO:0000313" key="2">
    <source>
        <dbReference type="EMBL" id="CAD7645436.1"/>
    </source>
</evidence>
<keyword evidence="3" id="KW-1185">Reference proteome</keyword>